<sequence>MSKADTVEQQPELRRVMGPGLLLLFVVGDILGTGVYALTGDVASEVGGAAWLPFLVAFLIATITAFSYLELVTKYPQAAGAALYAHKAFGVQFVTFLVAFVVMCSGITSASTASRAFAANFEEGLTGLDIGGEWGTAGVVVVALLFMLVLALVNLRGVTESLILNVVLTIVEIAGLALVVLVGLWAFTKGGDVDFSRVVAFDTAEDKNAFMAVTSATSLAFFAMVGFEDSVNMAEETKDPVKTFPRILLSGLTIAGMVYILVSIVAVALVPVGELAASDTPLVEVVKAGAPGLPIENILPFITMFAVSNTALINMLMASRLIYGMARQHVLPPVLGSVHPRTRTPWVAIIFTTLIAFGLIFYVTAFANSSAITLLGGTTSLLLLAVFAVVNVAVLVLRRDVVAAGGHFKTPTALPVIGFVLSLYLVTPLSGRPAQQYILAGVLVAVGVVLFFLTMAINRQLGIKGAGILDPTQLAEKPD</sequence>
<evidence type="ECO:0000256" key="7">
    <source>
        <dbReference type="ARBA" id="ARBA00023136"/>
    </source>
</evidence>
<feature type="transmembrane region" description="Helical" evidence="8">
    <location>
        <begin position="247"/>
        <end position="272"/>
    </location>
</feature>
<dbReference type="Pfam" id="PF13520">
    <property type="entry name" value="AA_permease_2"/>
    <property type="match status" value="1"/>
</dbReference>
<keyword evidence="4" id="KW-1003">Cell membrane</keyword>
<comment type="caution">
    <text evidence="9">The sequence shown here is derived from an EMBL/GenBank/DDBJ whole genome shotgun (WGS) entry which is preliminary data.</text>
</comment>
<keyword evidence="6 8" id="KW-1133">Transmembrane helix</keyword>
<evidence type="ECO:0000256" key="1">
    <source>
        <dbReference type="ARBA" id="ARBA00002249"/>
    </source>
</evidence>
<dbReference type="EMBL" id="JAODWD010000001">
    <property type="protein sequence ID" value="MCT7657708.1"/>
    <property type="molecule type" value="Genomic_DNA"/>
</dbReference>
<dbReference type="PANTHER" id="PTHR42770:SF11">
    <property type="entry name" value="INNER MEMBRANE TRANSPORT PROTEIN YBAT"/>
    <property type="match status" value="1"/>
</dbReference>
<name>A0ABT2M617_9MYCO</name>
<evidence type="ECO:0000256" key="2">
    <source>
        <dbReference type="ARBA" id="ARBA00004651"/>
    </source>
</evidence>
<evidence type="ECO:0000313" key="10">
    <source>
        <dbReference type="Proteomes" id="UP001206639"/>
    </source>
</evidence>
<feature type="transmembrane region" description="Helical" evidence="8">
    <location>
        <begin position="208"/>
        <end position="227"/>
    </location>
</feature>
<reference evidence="10" key="1">
    <citation type="submission" date="2023-07" db="EMBL/GenBank/DDBJ databases">
        <authorList>
            <person name="Deng Y."/>
            <person name="Zhang Y.-Q."/>
        </authorList>
    </citation>
    <scope>NUCLEOTIDE SEQUENCE [LARGE SCALE GENOMIC DNA]</scope>
    <source>
        <strain evidence="10">CPCC 205710</strain>
    </source>
</reference>
<feature type="transmembrane region" description="Helical" evidence="8">
    <location>
        <begin position="344"/>
        <end position="365"/>
    </location>
</feature>
<gene>
    <name evidence="9" type="ORF">N4S67_04670</name>
</gene>
<protein>
    <submittedName>
        <fullName evidence="9">APC family permease</fullName>
    </submittedName>
</protein>
<accession>A0ABT2M617</accession>
<dbReference type="InterPro" id="IPR002293">
    <property type="entry name" value="AA/rel_permease1"/>
</dbReference>
<dbReference type="InterPro" id="IPR050367">
    <property type="entry name" value="APC_superfamily"/>
</dbReference>
<feature type="transmembrane region" description="Helical" evidence="8">
    <location>
        <begin position="408"/>
        <end position="426"/>
    </location>
</feature>
<feature type="transmembrane region" description="Helical" evidence="8">
    <location>
        <begin position="298"/>
        <end position="323"/>
    </location>
</feature>
<dbReference type="RefSeq" id="WP_260991730.1">
    <property type="nucleotide sequence ID" value="NZ_JAODWD010000001.1"/>
</dbReference>
<dbReference type="Proteomes" id="UP001206639">
    <property type="component" value="Unassembled WGS sequence"/>
</dbReference>
<feature type="transmembrane region" description="Helical" evidence="8">
    <location>
        <begin position="93"/>
        <end position="114"/>
    </location>
</feature>
<keyword evidence="5 8" id="KW-0812">Transmembrane</keyword>
<evidence type="ECO:0000256" key="8">
    <source>
        <dbReference type="SAM" id="Phobius"/>
    </source>
</evidence>
<feature type="transmembrane region" description="Helical" evidence="8">
    <location>
        <begin position="51"/>
        <end position="72"/>
    </location>
</feature>
<proteinExistence type="inferred from homology"/>
<evidence type="ECO:0000313" key="9">
    <source>
        <dbReference type="EMBL" id="MCT7657708.1"/>
    </source>
</evidence>
<dbReference type="PIRSF" id="PIRSF006060">
    <property type="entry name" value="AA_transporter"/>
    <property type="match status" value="1"/>
</dbReference>
<dbReference type="Gene3D" id="1.20.1740.10">
    <property type="entry name" value="Amino acid/polyamine transporter I"/>
    <property type="match status" value="1"/>
</dbReference>
<feature type="transmembrane region" description="Helical" evidence="8">
    <location>
        <begin position="21"/>
        <end position="39"/>
    </location>
</feature>
<feature type="transmembrane region" description="Helical" evidence="8">
    <location>
        <begin position="162"/>
        <end position="188"/>
    </location>
</feature>
<evidence type="ECO:0000256" key="5">
    <source>
        <dbReference type="ARBA" id="ARBA00022692"/>
    </source>
</evidence>
<evidence type="ECO:0000256" key="4">
    <source>
        <dbReference type="ARBA" id="ARBA00022475"/>
    </source>
</evidence>
<evidence type="ECO:0000256" key="6">
    <source>
        <dbReference type="ARBA" id="ARBA00022989"/>
    </source>
</evidence>
<organism evidence="9 10">
    <name type="scientific">Mycobacterium deserti</name>
    <dbReference type="NCBI Taxonomy" id="2978347"/>
    <lineage>
        <taxon>Bacteria</taxon>
        <taxon>Bacillati</taxon>
        <taxon>Actinomycetota</taxon>
        <taxon>Actinomycetes</taxon>
        <taxon>Mycobacteriales</taxon>
        <taxon>Mycobacteriaceae</taxon>
        <taxon>Mycobacterium</taxon>
    </lineage>
</organism>
<keyword evidence="7 8" id="KW-0472">Membrane</keyword>
<feature type="transmembrane region" description="Helical" evidence="8">
    <location>
        <begin position="134"/>
        <end position="155"/>
    </location>
</feature>
<comment type="subcellular location">
    <subcellularLocation>
        <location evidence="2">Cell membrane</location>
        <topology evidence="2">Multi-pass membrane protein</topology>
    </subcellularLocation>
</comment>
<comment type="function">
    <text evidence="1">Probable amino-acid or metabolite transport protein.</text>
</comment>
<evidence type="ECO:0000256" key="3">
    <source>
        <dbReference type="ARBA" id="ARBA00009523"/>
    </source>
</evidence>
<keyword evidence="10" id="KW-1185">Reference proteome</keyword>
<dbReference type="PANTHER" id="PTHR42770">
    <property type="entry name" value="AMINO ACID TRANSPORTER-RELATED"/>
    <property type="match status" value="1"/>
</dbReference>
<feature type="transmembrane region" description="Helical" evidence="8">
    <location>
        <begin position="371"/>
        <end position="396"/>
    </location>
</feature>
<feature type="transmembrane region" description="Helical" evidence="8">
    <location>
        <begin position="438"/>
        <end position="457"/>
    </location>
</feature>
<comment type="similarity">
    <text evidence="3">Belongs to the amino acid-polyamine-organocation (APC) superfamily.</text>
</comment>